<dbReference type="InterPro" id="IPR013149">
    <property type="entry name" value="ADH-like_C"/>
</dbReference>
<evidence type="ECO:0000256" key="7">
    <source>
        <dbReference type="ARBA" id="ARBA00023002"/>
    </source>
</evidence>
<dbReference type="PANTHER" id="PTHR43161">
    <property type="entry name" value="SORBITOL DEHYDROGENASE"/>
    <property type="match status" value="1"/>
</dbReference>
<name>A0A9W8XPL1_9PLEO</name>
<dbReference type="Pfam" id="PF08240">
    <property type="entry name" value="ADH_N"/>
    <property type="match status" value="1"/>
</dbReference>
<evidence type="ECO:0000313" key="16">
    <source>
        <dbReference type="Proteomes" id="UP001140513"/>
    </source>
</evidence>
<dbReference type="InterPro" id="IPR011032">
    <property type="entry name" value="GroES-like_sf"/>
</dbReference>
<dbReference type="GO" id="GO:0000166">
    <property type="term" value="F:nucleotide binding"/>
    <property type="evidence" value="ECO:0007669"/>
    <property type="project" value="InterPro"/>
</dbReference>
<dbReference type="InterPro" id="IPR000683">
    <property type="entry name" value="Gfo/Idh/MocA-like_OxRdtase_N"/>
</dbReference>
<proteinExistence type="inferred from homology"/>
<evidence type="ECO:0008006" key="17">
    <source>
        <dbReference type="Google" id="ProtNLM"/>
    </source>
</evidence>
<dbReference type="InterPro" id="IPR045306">
    <property type="entry name" value="SDH-like"/>
</dbReference>
<evidence type="ECO:0000259" key="11">
    <source>
        <dbReference type="Pfam" id="PF00107"/>
    </source>
</evidence>
<dbReference type="InterPro" id="IPR013154">
    <property type="entry name" value="ADH-like_N"/>
</dbReference>
<dbReference type="EMBL" id="JAPEUX010000003">
    <property type="protein sequence ID" value="KAJ4355892.1"/>
    <property type="molecule type" value="Genomic_DNA"/>
</dbReference>
<gene>
    <name evidence="15" type="ORF">N0V89_003917</name>
</gene>
<evidence type="ECO:0000259" key="12">
    <source>
        <dbReference type="Pfam" id="PF01408"/>
    </source>
</evidence>
<dbReference type="Pfam" id="PF00107">
    <property type="entry name" value="ADH_zinc_N"/>
    <property type="match status" value="1"/>
</dbReference>
<dbReference type="SUPFAM" id="SSF55347">
    <property type="entry name" value="Glyceraldehyde-3-phosphate dehydrogenase-like, C-terminal domain"/>
    <property type="match status" value="1"/>
</dbReference>
<dbReference type="InterPro" id="IPR002328">
    <property type="entry name" value="ADH_Zn_CS"/>
</dbReference>
<feature type="domain" description="GFO/IDH/MocA-like oxidoreductase" evidence="14">
    <location>
        <begin position="536"/>
        <end position="663"/>
    </location>
</feature>
<keyword evidence="6 9" id="KW-0862">Zinc</keyword>
<reference evidence="15" key="1">
    <citation type="submission" date="2022-10" db="EMBL/GenBank/DDBJ databases">
        <title>Tapping the CABI collections for fungal endophytes: first genome assemblies for Collariella, Neodidymelliopsis, Ascochyta clinopodiicola, Didymella pomorum, Didymosphaeria variabile, Neocosmospora piperis and Neocucurbitaria cava.</title>
        <authorList>
            <person name="Hill R."/>
        </authorList>
    </citation>
    <scope>NUCLEOTIDE SEQUENCE</scope>
    <source>
        <strain evidence="15">IMI 356815</strain>
    </source>
</reference>
<dbReference type="InterPro" id="IPR036291">
    <property type="entry name" value="NAD(P)-bd_dom_sf"/>
</dbReference>
<dbReference type="RefSeq" id="XP_056073018.1">
    <property type="nucleotide sequence ID" value="XM_056212710.1"/>
</dbReference>
<dbReference type="GO" id="GO:0003939">
    <property type="term" value="F:L-iditol 2-dehydrogenase (NAD+) activity"/>
    <property type="evidence" value="ECO:0007669"/>
    <property type="project" value="TreeGrafter"/>
</dbReference>
<evidence type="ECO:0000256" key="2">
    <source>
        <dbReference type="ARBA" id="ARBA00004921"/>
    </source>
</evidence>
<accession>A0A9W8XPL1</accession>
<evidence type="ECO:0000256" key="4">
    <source>
        <dbReference type="ARBA" id="ARBA00010928"/>
    </source>
</evidence>
<evidence type="ECO:0000256" key="9">
    <source>
        <dbReference type="RuleBase" id="RU361277"/>
    </source>
</evidence>
<protein>
    <recommendedName>
        <fullName evidence="17">Enoyl reductase (ER) domain-containing protein</fullName>
    </recommendedName>
</protein>
<dbReference type="GO" id="GO:0006062">
    <property type="term" value="P:sorbitol catabolic process"/>
    <property type="evidence" value="ECO:0007669"/>
    <property type="project" value="TreeGrafter"/>
</dbReference>
<evidence type="ECO:0000256" key="1">
    <source>
        <dbReference type="ARBA" id="ARBA00001947"/>
    </source>
</evidence>
<dbReference type="FunFam" id="3.30.360.10:FF:000017">
    <property type="entry name" value="Oxidoreductase family NAD-binding Rossmann fold"/>
    <property type="match status" value="1"/>
</dbReference>
<keyword evidence="5 9" id="KW-0479">Metal-binding</keyword>
<keyword evidence="10" id="KW-1133">Transmembrane helix</keyword>
<evidence type="ECO:0000256" key="8">
    <source>
        <dbReference type="ARBA" id="ARBA00023027"/>
    </source>
</evidence>
<evidence type="ECO:0000259" key="13">
    <source>
        <dbReference type="Pfam" id="PF08240"/>
    </source>
</evidence>
<dbReference type="CDD" id="cd05285">
    <property type="entry name" value="sorbitol_DH"/>
    <property type="match status" value="1"/>
</dbReference>
<feature type="domain" description="Alcohol dehydrogenase-like C-terminal" evidence="11">
    <location>
        <begin position="197"/>
        <end position="342"/>
    </location>
</feature>
<dbReference type="SUPFAM" id="SSF51735">
    <property type="entry name" value="NAD(P)-binding Rossmann-fold domains"/>
    <property type="match status" value="2"/>
</dbReference>
<keyword evidence="16" id="KW-1185">Reference proteome</keyword>
<evidence type="ECO:0000256" key="10">
    <source>
        <dbReference type="SAM" id="Phobius"/>
    </source>
</evidence>
<dbReference type="SUPFAM" id="SSF50129">
    <property type="entry name" value="GroES-like"/>
    <property type="match status" value="1"/>
</dbReference>
<dbReference type="Pfam" id="PF22725">
    <property type="entry name" value="GFO_IDH_MocA_C3"/>
    <property type="match status" value="1"/>
</dbReference>
<organism evidence="15 16">
    <name type="scientific">Didymosphaeria variabile</name>
    <dbReference type="NCBI Taxonomy" id="1932322"/>
    <lineage>
        <taxon>Eukaryota</taxon>
        <taxon>Fungi</taxon>
        <taxon>Dikarya</taxon>
        <taxon>Ascomycota</taxon>
        <taxon>Pezizomycotina</taxon>
        <taxon>Dothideomycetes</taxon>
        <taxon>Pleosporomycetidae</taxon>
        <taxon>Pleosporales</taxon>
        <taxon>Massarineae</taxon>
        <taxon>Didymosphaeriaceae</taxon>
        <taxon>Didymosphaeria</taxon>
    </lineage>
</organism>
<dbReference type="GeneID" id="80907447"/>
<dbReference type="OrthoDB" id="5363962at2759"/>
<evidence type="ECO:0000256" key="5">
    <source>
        <dbReference type="ARBA" id="ARBA00022723"/>
    </source>
</evidence>
<evidence type="ECO:0000313" key="15">
    <source>
        <dbReference type="EMBL" id="KAJ4355892.1"/>
    </source>
</evidence>
<keyword evidence="7" id="KW-0560">Oxidoreductase</keyword>
<comment type="similarity">
    <text evidence="4">Belongs to the Gfo/Idh/MocA family.</text>
</comment>
<keyword evidence="10" id="KW-0812">Transmembrane</keyword>
<feature type="domain" description="Alcohol dehydrogenase-like N-terminal" evidence="13">
    <location>
        <begin position="38"/>
        <end position="159"/>
    </location>
</feature>
<keyword evidence="10" id="KW-0472">Membrane</keyword>
<comment type="cofactor">
    <cofactor evidence="1 9">
        <name>Zn(2+)</name>
        <dbReference type="ChEBI" id="CHEBI:29105"/>
    </cofactor>
</comment>
<evidence type="ECO:0000256" key="3">
    <source>
        <dbReference type="ARBA" id="ARBA00008072"/>
    </source>
</evidence>
<evidence type="ECO:0000256" key="6">
    <source>
        <dbReference type="ARBA" id="ARBA00022833"/>
    </source>
</evidence>
<comment type="similarity">
    <text evidence="3 9">Belongs to the zinc-containing alcohol dehydrogenase family.</text>
</comment>
<dbReference type="Pfam" id="PF01408">
    <property type="entry name" value="GFO_IDH_MocA"/>
    <property type="match status" value="1"/>
</dbReference>
<dbReference type="GO" id="GO:0008270">
    <property type="term" value="F:zinc ion binding"/>
    <property type="evidence" value="ECO:0007669"/>
    <property type="project" value="InterPro"/>
</dbReference>
<dbReference type="Proteomes" id="UP001140513">
    <property type="component" value="Unassembled WGS sequence"/>
</dbReference>
<keyword evidence="8" id="KW-0520">NAD</keyword>
<dbReference type="PANTHER" id="PTHR43161:SF25">
    <property type="entry name" value="ALCOHOL DEHYDROGENASE, PUTATIVE (AFU_ORTHOLOGUE AFUA_1G14390)-RELATED"/>
    <property type="match status" value="1"/>
</dbReference>
<dbReference type="AlphaFoldDB" id="A0A9W8XPL1"/>
<dbReference type="Gene3D" id="3.90.180.10">
    <property type="entry name" value="Medium-chain alcohol dehydrogenases, catalytic domain"/>
    <property type="match status" value="1"/>
</dbReference>
<dbReference type="Gene3D" id="3.40.50.720">
    <property type="entry name" value="NAD(P)-binding Rossmann-like Domain"/>
    <property type="match status" value="2"/>
</dbReference>
<evidence type="ECO:0000259" key="14">
    <source>
        <dbReference type="Pfam" id="PF22725"/>
    </source>
</evidence>
<dbReference type="Gene3D" id="3.30.360.10">
    <property type="entry name" value="Dihydrodipicolinate Reductase, domain 2"/>
    <property type="match status" value="1"/>
</dbReference>
<dbReference type="InterPro" id="IPR055170">
    <property type="entry name" value="GFO_IDH_MocA-like_dom"/>
</dbReference>
<feature type="domain" description="Gfo/Idh/MocA-like oxidoreductase N-terminal" evidence="12">
    <location>
        <begin position="414"/>
        <end position="525"/>
    </location>
</feature>
<feature type="transmembrane region" description="Helical" evidence="10">
    <location>
        <begin position="186"/>
        <end position="206"/>
    </location>
</feature>
<comment type="caution">
    <text evidence="15">The sequence shown here is derived from an EMBL/GenBank/DDBJ whole genome shotgun (WGS) entry which is preliminary data.</text>
</comment>
<dbReference type="PROSITE" id="PS00059">
    <property type="entry name" value="ADH_ZINC"/>
    <property type="match status" value="1"/>
</dbReference>
<comment type="pathway">
    <text evidence="2">Carbohydrate degradation.</text>
</comment>
<sequence>MAAERTPDVQHKGSQVRASVLHGAGDLRIEDRSIFPPGPTDVQVAVRATGLCGSDLHYYRHYRNGDIIVREPMSLGHESAGVVVAVGSEVEQSQKFRIGDKVALEVGQPCEQCNRCKEGRYNICKEMKFRSSAKAFPHAQGTLQDRINHPAAWCHKLPEDVSLDLGALLEPLGVAIQATKRAQLPVGATVLVFGAGAVGLLVAAMAKISGASTVVIADIDSGRVNFAVDNNFAHRSFTVPLKRGQTIDENLEIAKETAVEIAKVTKVSGGAIGEVDAVFECTGVPSCVQASIYATRPGGAVLLIGMGTPIQTLPISAAALREVDIKGVFRYANTYPTGVEVVSKKGPDYPDFSKLVTHRYKGLESAVEAFDMAGKTKDDKGNLVIKVVIETGDGEKANLSADFRLPSPAWAAWGARHANHFLHRTPRAELVAAFTPDPKELAWAQANLEPWGVKIYSDFNELLKHPGLEAVCVATATTVHAEQTIKAIEAGKHVLCEKPLSTELAISQNVLKVAKAHPKQKVMCGFSRRFDASYLAAYQTALSGSIGRPTILRSQTCDKYDPSGFFVAYAEFSGGIFVDCNIHDIDLALWFFSSSTKELPKVKSVMAVGVTALEPDLAKHGDVDNGVGVVEFHDGQIAYFYSSRMNAPGQHDMTEIIGTSGKLTVNANPTIGLTESHLPTGIHREIPQNYYERFENAFVEEARQFTDAVLDNKAVPIDMESSVEAVRIGVALQESLRNGKKIFFDKQGNKVEDGTRAKL</sequence>